<keyword evidence="3" id="KW-1185">Reference proteome</keyword>
<feature type="compositionally biased region" description="Polar residues" evidence="1">
    <location>
        <begin position="257"/>
        <end position="266"/>
    </location>
</feature>
<dbReference type="AlphaFoldDB" id="A0A811Z4B5"/>
<dbReference type="EMBL" id="CAJHUB010000758">
    <property type="protein sequence ID" value="CAD7684567.1"/>
    <property type="molecule type" value="Genomic_DNA"/>
</dbReference>
<feature type="region of interest" description="Disordered" evidence="1">
    <location>
        <begin position="1"/>
        <end position="91"/>
    </location>
</feature>
<dbReference type="PANTHER" id="PTHR45691">
    <property type="entry name" value="PROTEIN DIAPHANOUS"/>
    <property type="match status" value="1"/>
</dbReference>
<name>A0A811Z4B5_NYCPR</name>
<evidence type="ECO:0000256" key="1">
    <source>
        <dbReference type="SAM" id="MobiDB-lite"/>
    </source>
</evidence>
<feature type="region of interest" description="Disordered" evidence="1">
    <location>
        <begin position="251"/>
        <end position="362"/>
    </location>
</feature>
<feature type="compositionally biased region" description="Low complexity" evidence="1">
    <location>
        <begin position="472"/>
        <end position="484"/>
    </location>
</feature>
<protein>
    <submittedName>
        <fullName evidence="2">(raccoon dog) hypothetical protein</fullName>
    </submittedName>
</protein>
<feature type="compositionally biased region" description="Pro residues" evidence="1">
    <location>
        <begin position="79"/>
        <end position="88"/>
    </location>
</feature>
<accession>A0A811Z4B5</accession>
<sequence>MGSLPIKNPGFSPSRPGSLREKRLNAQSKNVSSGNQREDSSSRGPLRSVSLGGHRRLPGTSGDGRRRPGSRRSTQRPHCIPPLRPGPPGARLAAHAALATRCAGLGSNRCCWFSLNSPGDLLSHLHPGLVLIGWMRSGAAGTGPGPATPPTAPPAAASHAPRGVATLHASRPGGGGVGGGFAREPPLPPRFLSGETALGGAATRCFVRKRIPASWTARFITAVGLTLLDLGVGALGELGVGAGALGEPAGPPLTAADVTQETSTSPFYRGVPSQPGAHHGGCPREALAPTPSPPTPPLPRGLAWAFPSPPPPVGRLQFRGSGAPLEGADSAWPSHSCGGSEASARRHRCGSRPSGAPSRPGLCVGGRLLLPAGLGLPEALPPGGRGAGAGPLPSAPPALPPPPPRPQAQLPSPQRLRQAPRGCDSAGTAAPRRGPLALSSGTLATGHGGTPPKGLPAHCREALGRHRPEPRGAASSGSGLAIASWRPRADVPPRVPMGQGRKDRPPGGNAPARGGGGANGLPKPGSDQGCLPLAHMCLGPLAPPRGCRSFAVLPAVPLQYIQ</sequence>
<dbReference type="GO" id="GO:0005884">
    <property type="term" value="C:actin filament"/>
    <property type="evidence" value="ECO:0007669"/>
    <property type="project" value="TreeGrafter"/>
</dbReference>
<reference evidence="2" key="1">
    <citation type="submission" date="2020-12" db="EMBL/GenBank/DDBJ databases">
        <authorList>
            <consortium name="Molecular Ecology Group"/>
        </authorList>
    </citation>
    <scope>NUCLEOTIDE SEQUENCE</scope>
    <source>
        <strain evidence="2">TBG_1078</strain>
    </source>
</reference>
<dbReference type="InterPro" id="IPR051412">
    <property type="entry name" value="Formin_Homology_Diaphanous_sf"/>
</dbReference>
<evidence type="ECO:0000313" key="3">
    <source>
        <dbReference type="Proteomes" id="UP000645828"/>
    </source>
</evidence>
<proteinExistence type="predicted"/>
<dbReference type="Proteomes" id="UP000645828">
    <property type="component" value="Unassembled WGS sequence"/>
</dbReference>
<dbReference type="GO" id="GO:0030041">
    <property type="term" value="P:actin filament polymerization"/>
    <property type="evidence" value="ECO:0007669"/>
    <property type="project" value="TreeGrafter"/>
</dbReference>
<organism evidence="2 3">
    <name type="scientific">Nyctereutes procyonoides</name>
    <name type="common">Raccoon dog</name>
    <name type="synonym">Canis procyonoides</name>
    <dbReference type="NCBI Taxonomy" id="34880"/>
    <lineage>
        <taxon>Eukaryota</taxon>
        <taxon>Metazoa</taxon>
        <taxon>Chordata</taxon>
        <taxon>Craniata</taxon>
        <taxon>Vertebrata</taxon>
        <taxon>Euteleostomi</taxon>
        <taxon>Mammalia</taxon>
        <taxon>Eutheria</taxon>
        <taxon>Laurasiatheria</taxon>
        <taxon>Carnivora</taxon>
        <taxon>Caniformia</taxon>
        <taxon>Canidae</taxon>
        <taxon>Nyctereutes</taxon>
    </lineage>
</organism>
<feature type="compositionally biased region" description="Low complexity" evidence="1">
    <location>
        <begin position="407"/>
        <end position="417"/>
    </location>
</feature>
<evidence type="ECO:0000313" key="2">
    <source>
        <dbReference type="EMBL" id="CAD7684567.1"/>
    </source>
</evidence>
<dbReference type="PANTHER" id="PTHR45691:SF1">
    <property type="entry name" value="FH2 DOMAIN-CONTAINING PROTEIN 1-RELATED"/>
    <property type="match status" value="1"/>
</dbReference>
<feature type="compositionally biased region" description="Polar residues" evidence="1">
    <location>
        <begin position="25"/>
        <end position="35"/>
    </location>
</feature>
<gene>
    <name evidence="2" type="ORF">NYPRO_LOCUS17360</name>
</gene>
<feature type="compositionally biased region" description="Pro residues" evidence="1">
    <location>
        <begin position="393"/>
        <end position="406"/>
    </location>
</feature>
<comment type="caution">
    <text evidence="2">The sequence shown here is derived from an EMBL/GenBank/DDBJ whole genome shotgun (WGS) entry which is preliminary data.</text>
</comment>
<feature type="compositionally biased region" description="Basic and acidic residues" evidence="1">
    <location>
        <begin position="458"/>
        <end position="470"/>
    </location>
</feature>
<feature type="compositionally biased region" description="Pro residues" evidence="1">
    <location>
        <begin position="290"/>
        <end position="299"/>
    </location>
</feature>
<feature type="region of interest" description="Disordered" evidence="1">
    <location>
        <begin position="379"/>
        <end position="524"/>
    </location>
</feature>